<comment type="similarity">
    <text evidence="2">Belongs to the major facilitator superfamily.</text>
</comment>
<dbReference type="PROSITE" id="PS50850">
    <property type="entry name" value="MFS"/>
    <property type="match status" value="1"/>
</dbReference>
<keyword evidence="6 9" id="KW-1133">Transmembrane helix</keyword>
<dbReference type="RefSeq" id="WP_082353464.1">
    <property type="nucleotide sequence ID" value="NZ_CP009220.1"/>
</dbReference>
<dbReference type="InterPro" id="IPR011701">
    <property type="entry name" value="MFS"/>
</dbReference>
<dbReference type="GO" id="GO:0022857">
    <property type="term" value="F:transmembrane transporter activity"/>
    <property type="evidence" value="ECO:0007669"/>
    <property type="project" value="InterPro"/>
</dbReference>
<dbReference type="PANTHER" id="PTHR43271:SF1">
    <property type="entry name" value="INNER MEMBRANE TRANSPORT PROTEIN YNFM"/>
    <property type="match status" value="1"/>
</dbReference>
<dbReference type="InterPro" id="IPR020846">
    <property type="entry name" value="MFS_dom"/>
</dbReference>
<dbReference type="PATRIC" id="fig|931089.4.peg.2681"/>
<feature type="transmembrane region" description="Helical" evidence="9">
    <location>
        <begin position="78"/>
        <end position="96"/>
    </location>
</feature>
<evidence type="ECO:0000256" key="9">
    <source>
        <dbReference type="SAM" id="Phobius"/>
    </source>
</evidence>
<evidence type="ECO:0000256" key="3">
    <source>
        <dbReference type="ARBA" id="ARBA00022448"/>
    </source>
</evidence>
<proteinExistence type="inferred from homology"/>
<dbReference type="InterPro" id="IPR036259">
    <property type="entry name" value="MFS_trans_sf"/>
</dbReference>
<keyword evidence="5 9" id="KW-0812">Transmembrane</keyword>
<evidence type="ECO:0000259" key="10">
    <source>
        <dbReference type="PROSITE" id="PS50850"/>
    </source>
</evidence>
<keyword evidence="4" id="KW-1003">Cell membrane</keyword>
<dbReference type="Pfam" id="PF07690">
    <property type="entry name" value="MFS_1"/>
    <property type="match status" value="1"/>
</dbReference>
<dbReference type="STRING" id="931089.CDES_13240"/>
<organism evidence="11 12">
    <name type="scientific">Corynebacterium deserti GIMN1.010</name>
    <dbReference type="NCBI Taxonomy" id="931089"/>
    <lineage>
        <taxon>Bacteria</taxon>
        <taxon>Bacillati</taxon>
        <taxon>Actinomycetota</taxon>
        <taxon>Actinomycetes</taxon>
        <taxon>Mycobacteriales</taxon>
        <taxon>Corynebacteriaceae</taxon>
        <taxon>Corynebacterium</taxon>
    </lineage>
</organism>
<evidence type="ECO:0000256" key="6">
    <source>
        <dbReference type="ARBA" id="ARBA00022989"/>
    </source>
</evidence>
<feature type="transmembrane region" description="Helical" evidence="9">
    <location>
        <begin position="39"/>
        <end position="58"/>
    </location>
</feature>
<dbReference type="PANTHER" id="PTHR43271">
    <property type="entry name" value="BLL2771 PROTEIN"/>
    <property type="match status" value="1"/>
</dbReference>
<feature type="transmembrane region" description="Helical" evidence="9">
    <location>
        <begin position="133"/>
        <end position="154"/>
    </location>
</feature>
<feature type="transmembrane region" description="Helical" evidence="9">
    <location>
        <begin position="245"/>
        <end position="268"/>
    </location>
</feature>
<evidence type="ECO:0000256" key="4">
    <source>
        <dbReference type="ARBA" id="ARBA00022475"/>
    </source>
</evidence>
<feature type="transmembrane region" description="Helical" evidence="9">
    <location>
        <begin position="166"/>
        <end position="185"/>
    </location>
</feature>
<feature type="transmembrane region" description="Helical" evidence="9">
    <location>
        <begin position="333"/>
        <end position="357"/>
    </location>
</feature>
<name>A0A0M4CI67_9CORY</name>
<protein>
    <submittedName>
        <fullName evidence="11">Transporter</fullName>
    </submittedName>
</protein>
<accession>A0A0M4CI67</accession>
<feature type="transmembrane region" description="Helical" evidence="9">
    <location>
        <begin position="369"/>
        <end position="388"/>
    </location>
</feature>
<gene>
    <name evidence="11" type="ORF">CDES_13240</name>
</gene>
<dbReference type="Proteomes" id="UP000068067">
    <property type="component" value="Chromosome"/>
</dbReference>
<dbReference type="KEGG" id="cdx:CDES_13240"/>
<evidence type="ECO:0000313" key="12">
    <source>
        <dbReference type="Proteomes" id="UP000068067"/>
    </source>
</evidence>
<keyword evidence="3" id="KW-0813">Transport</keyword>
<dbReference type="CDD" id="cd17324">
    <property type="entry name" value="MFS_NepI_like"/>
    <property type="match status" value="1"/>
</dbReference>
<sequence>MSQAIDSHTTSSGSSGSSGQPNPDRNADYMGIERGTRTYTRAVLAMLAAGLATFNGLYCTQALLPTMTEDLGITPTQSALTVSATTGMLALCIVPASILSEKFGRGRVLFISLSLAIVVGMILPLVPNITALILLRGLQGALLAGTPAVAMTWLSEEIHPKDIGHAMGIYIAGNTVGGLMGRMIPAGLLEVTHWQNALLGSSVAALIFGVVMVILLPRQRLFQPKKISLKHEVAAMVGHWKNPRLALLFATAFLGMGTFVSLYNYLGFRMIDQFGLSEVLVGAVFIMYLAGTWSSTQAAALRDKIGAGPTVIFLSITMIVSMAAMAINNLWVTLAALFIFTAAFFALHSSASGWIGIIATKDRAEASSMYLFCYYVGSSVIGWLSGFVFTHASWLAFIGWLLLLLLGVLSISASLAKLAKTTK</sequence>
<comment type="subcellular location">
    <subcellularLocation>
        <location evidence="1">Cell membrane</location>
        <topology evidence="1">Multi-pass membrane protein</topology>
    </subcellularLocation>
</comment>
<feature type="transmembrane region" description="Helical" evidence="9">
    <location>
        <begin position="394"/>
        <end position="416"/>
    </location>
</feature>
<keyword evidence="12" id="KW-1185">Reference proteome</keyword>
<dbReference type="AlphaFoldDB" id="A0A0M4CI67"/>
<dbReference type="EMBL" id="CP009220">
    <property type="protein sequence ID" value="ALC06990.1"/>
    <property type="molecule type" value="Genomic_DNA"/>
</dbReference>
<feature type="compositionally biased region" description="Polar residues" evidence="8">
    <location>
        <begin position="1"/>
        <end position="10"/>
    </location>
</feature>
<dbReference type="GO" id="GO:0005886">
    <property type="term" value="C:plasma membrane"/>
    <property type="evidence" value="ECO:0007669"/>
    <property type="project" value="UniProtKB-SubCell"/>
</dbReference>
<evidence type="ECO:0000256" key="5">
    <source>
        <dbReference type="ARBA" id="ARBA00022692"/>
    </source>
</evidence>
<feature type="transmembrane region" description="Helical" evidence="9">
    <location>
        <begin position="197"/>
        <end position="216"/>
    </location>
</feature>
<evidence type="ECO:0000256" key="1">
    <source>
        <dbReference type="ARBA" id="ARBA00004651"/>
    </source>
</evidence>
<feature type="region of interest" description="Disordered" evidence="8">
    <location>
        <begin position="1"/>
        <end position="30"/>
    </location>
</feature>
<keyword evidence="7 9" id="KW-0472">Membrane</keyword>
<feature type="domain" description="Major facilitator superfamily (MFS) profile" evidence="10">
    <location>
        <begin position="38"/>
        <end position="423"/>
    </location>
</feature>
<evidence type="ECO:0000256" key="2">
    <source>
        <dbReference type="ARBA" id="ARBA00008335"/>
    </source>
</evidence>
<evidence type="ECO:0000313" key="11">
    <source>
        <dbReference type="EMBL" id="ALC06990.1"/>
    </source>
</evidence>
<feature type="transmembrane region" description="Helical" evidence="9">
    <location>
        <begin position="305"/>
        <end position="327"/>
    </location>
</feature>
<feature type="transmembrane region" description="Helical" evidence="9">
    <location>
        <begin position="274"/>
        <end position="293"/>
    </location>
</feature>
<reference evidence="11 12" key="1">
    <citation type="submission" date="2014-08" db="EMBL/GenBank/DDBJ databases">
        <title>Complete genome sequence of Corynebacterium deserti GIMN1.010 (=DSM 45689), isolated from desert sand in western China.</title>
        <authorList>
            <person name="Ruckert C."/>
            <person name="Albersmeier A."/>
            <person name="Kalinowski J."/>
        </authorList>
    </citation>
    <scope>NUCLEOTIDE SEQUENCE [LARGE SCALE GENOMIC DNA]</scope>
    <source>
        <strain evidence="11 12">GIMN1.010</strain>
    </source>
</reference>
<feature type="transmembrane region" description="Helical" evidence="9">
    <location>
        <begin position="108"/>
        <end position="127"/>
    </location>
</feature>
<dbReference type="Gene3D" id="1.20.1250.20">
    <property type="entry name" value="MFS general substrate transporter like domains"/>
    <property type="match status" value="1"/>
</dbReference>
<evidence type="ECO:0000256" key="8">
    <source>
        <dbReference type="SAM" id="MobiDB-lite"/>
    </source>
</evidence>
<dbReference type="SUPFAM" id="SSF103473">
    <property type="entry name" value="MFS general substrate transporter"/>
    <property type="match status" value="1"/>
</dbReference>
<evidence type="ECO:0000256" key="7">
    <source>
        <dbReference type="ARBA" id="ARBA00023136"/>
    </source>
</evidence>